<evidence type="ECO:0000256" key="2">
    <source>
        <dbReference type="SAM" id="MobiDB-lite"/>
    </source>
</evidence>
<comment type="caution">
    <text evidence="3">The sequence shown here is derived from an EMBL/GenBank/DDBJ whole genome shotgun (WGS) entry which is preliminary data.</text>
</comment>
<dbReference type="CDD" id="cd05400">
    <property type="entry name" value="NT_2-5OAS_ClassI-CCAase"/>
    <property type="match status" value="1"/>
</dbReference>
<dbReference type="GO" id="GO:0051607">
    <property type="term" value="P:defense response to virus"/>
    <property type="evidence" value="ECO:0007669"/>
    <property type="project" value="UniProtKB-KW"/>
</dbReference>
<evidence type="ECO:0008006" key="5">
    <source>
        <dbReference type="Google" id="ProtNLM"/>
    </source>
</evidence>
<dbReference type="EMBL" id="PGTZ01000014">
    <property type="protein sequence ID" value="PJI84773.1"/>
    <property type="molecule type" value="Genomic_DNA"/>
</dbReference>
<dbReference type="GO" id="GO:0016779">
    <property type="term" value="F:nucleotidyltransferase activity"/>
    <property type="evidence" value="ECO:0007669"/>
    <property type="project" value="InterPro"/>
</dbReference>
<dbReference type="OrthoDB" id="1118920at2"/>
<reference evidence="3 4" key="1">
    <citation type="submission" date="2017-11" db="EMBL/GenBank/DDBJ databases">
        <title>Genomic Encyclopedia of Archaeal and Bacterial Type Strains, Phase II (KMG-II): From Individual Species to Whole Genera.</title>
        <authorList>
            <person name="Goeker M."/>
        </authorList>
    </citation>
    <scope>NUCLEOTIDE SEQUENCE [LARGE SCALE GENOMIC DNA]</scope>
    <source>
        <strain evidence="3 4">DSM 22413</strain>
    </source>
</reference>
<evidence type="ECO:0000313" key="3">
    <source>
        <dbReference type="EMBL" id="PJI84773.1"/>
    </source>
</evidence>
<protein>
    <recommendedName>
        <fullName evidence="5">Nucleotidyltransferase</fullName>
    </recommendedName>
</protein>
<dbReference type="RefSeq" id="WP_100351314.1">
    <property type="nucleotide sequence ID" value="NZ_PGTZ01000014.1"/>
</dbReference>
<name>A0A2M8W1G8_9MICO</name>
<evidence type="ECO:0000256" key="1">
    <source>
        <dbReference type="ARBA" id="ARBA00023118"/>
    </source>
</evidence>
<dbReference type="Pfam" id="PF18144">
    <property type="entry name" value="SMODS"/>
    <property type="match status" value="1"/>
</dbReference>
<evidence type="ECO:0000313" key="4">
    <source>
        <dbReference type="Proteomes" id="UP000231586"/>
    </source>
</evidence>
<sequence>MSTTASTAFGIFDRERDLDRPALGGLDQLLGEGLAELDITQAEHDLAVQRYEELATFLDERWAATHGSNAVFSQGSFKLGTVVRNVSRNDEIDIDIVAVRDVIRGSISQEELKREVGDAVRTYANSAASNYPDVGESSRCWTLTWPEMHMDVLPAIPNPESHDLLIPDRDVRMWLASNPSGYAAWFAGRSRVAEFAHRAEAKRLDIQAVPQWRRRTVLQRVVQALKRHRDVYFADRLDDRPASIVITTLAALAYAGGTDLYGALRQVTTEMGSYLDVVDGVWVLQNPAQLDENFTDAWATEPQRAALFFEWLRAAEKAFAGFEVKSGLQHAIPMLEAAFGSRFARGASRGLADELGAARHDGALRMHTGGVLGAASQGPVVTESRPVRRHGFAGGPSSH</sequence>
<dbReference type="InterPro" id="IPR006116">
    <property type="entry name" value="NT_2-5OAS_ClassI-CCAase"/>
</dbReference>
<gene>
    <name evidence="3" type="ORF">CLV34_3231</name>
</gene>
<proteinExistence type="predicted"/>
<keyword evidence="4" id="KW-1185">Reference proteome</keyword>
<feature type="region of interest" description="Disordered" evidence="2">
    <location>
        <begin position="375"/>
        <end position="399"/>
    </location>
</feature>
<accession>A0A2M8W1G8</accession>
<dbReference type="AlphaFoldDB" id="A0A2M8W1G8"/>
<organism evidence="3 4">
    <name type="scientific">Luteimicrobium subarcticum</name>
    <dbReference type="NCBI Taxonomy" id="620910"/>
    <lineage>
        <taxon>Bacteria</taxon>
        <taxon>Bacillati</taxon>
        <taxon>Actinomycetota</taxon>
        <taxon>Actinomycetes</taxon>
        <taxon>Micrococcales</taxon>
        <taxon>Luteimicrobium</taxon>
    </lineage>
</organism>
<keyword evidence="1" id="KW-0051">Antiviral defense</keyword>
<dbReference type="Proteomes" id="UP000231586">
    <property type="component" value="Unassembled WGS sequence"/>
</dbReference>